<gene>
    <name evidence="1" type="ORF">CAP_0367</name>
</gene>
<dbReference type="AlphaFoldDB" id="A0A017SWI9"/>
<dbReference type="STRING" id="1192034.CAP_0367"/>
<accession>A0A017SWI9</accession>
<keyword evidence="2" id="KW-1185">Reference proteome</keyword>
<proteinExistence type="predicted"/>
<reference evidence="1 2" key="1">
    <citation type="submission" date="2013-05" db="EMBL/GenBank/DDBJ databases">
        <title>Genome assembly of Chondromyces apiculatus DSM 436.</title>
        <authorList>
            <person name="Sharma G."/>
            <person name="Khatri I."/>
            <person name="Kaur C."/>
            <person name="Mayilraj S."/>
            <person name="Subramanian S."/>
        </authorList>
    </citation>
    <scope>NUCLEOTIDE SEQUENCE [LARGE SCALE GENOMIC DNA]</scope>
    <source>
        <strain evidence="1 2">DSM 436</strain>
    </source>
</reference>
<organism evidence="1 2">
    <name type="scientific">Chondromyces apiculatus DSM 436</name>
    <dbReference type="NCBI Taxonomy" id="1192034"/>
    <lineage>
        <taxon>Bacteria</taxon>
        <taxon>Pseudomonadati</taxon>
        <taxon>Myxococcota</taxon>
        <taxon>Polyangia</taxon>
        <taxon>Polyangiales</taxon>
        <taxon>Polyangiaceae</taxon>
        <taxon>Chondromyces</taxon>
    </lineage>
</organism>
<name>A0A017SWI9_9BACT</name>
<dbReference type="EMBL" id="ASRX01000102">
    <property type="protein sequence ID" value="EYF00676.1"/>
    <property type="molecule type" value="Genomic_DNA"/>
</dbReference>
<dbReference type="Proteomes" id="UP000019678">
    <property type="component" value="Unassembled WGS sequence"/>
</dbReference>
<evidence type="ECO:0000313" key="1">
    <source>
        <dbReference type="EMBL" id="EYF00676.1"/>
    </source>
</evidence>
<evidence type="ECO:0000313" key="2">
    <source>
        <dbReference type="Proteomes" id="UP000019678"/>
    </source>
</evidence>
<comment type="caution">
    <text evidence="1">The sequence shown here is derived from an EMBL/GenBank/DDBJ whole genome shotgun (WGS) entry which is preliminary data.</text>
</comment>
<sequence>MEASWGPPAHLRCPHATHTTLIGGLVRASTSFGIEDLIAVTALHTPLIGGLVRASTSLGVDCLVVPRF</sequence>
<protein>
    <submittedName>
        <fullName evidence="1">Uncharacterized protein</fullName>
    </submittedName>
</protein>